<dbReference type="GO" id="GO:0005856">
    <property type="term" value="C:cytoskeleton"/>
    <property type="evidence" value="ECO:0007669"/>
    <property type="project" value="TreeGrafter"/>
</dbReference>
<feature type="compositionally biased region" description="Polar residues" evidence="7">
    <location>
        <begin position="8"/>
        <end position="22"/>
    </location>
</feature>
<keyword evidence="9" id="KW-1185">Reference proteome</keyword>
<keyword evidence="2" id="KW-0677">Repeat</keyword>
<keyword evidence="1" id="KW-0597">Phosphoprotein</keyword>
<dbReference type="PROSITE" id="PS50088">
    <property type="entry name" value="ANK_REPEAT"/>
    <property type="match status" value="3"/>
</dbReference>
<keyword evidence="3 5" id="KW-0040">ANK repeat</keyword>
<organism evidence="8 9">
    <name type="scientific">Albula goreensis</name>
    <dbReference type="NCBI Taxonomy" id="1534307"/>
    <lineage>
        <taxon>Eukaryota</taxon>
        <taxon>Metazoa</taxon>
        <taxon>Chordata</taxon>
        <taxon>Craniata</taxon>
        <taxon>Vertebrata</taxon>
        <taxon>Euteleostomi</taxon>
        <taxon>Actinopterygii</taxon>
        <taxon>Neopterygii</taxon>
        <taxon>Teleostei</taxon>
        <taxon>Albuliformes</taxon>
        <taxon>Albulidae</taxon>
        <taxon>Albula</taxon>
    </lineage>
</organism>
<evidence type="ECO:0008006" key="10">
    <source>
        <dbReference type="Google" id="ProtNLM"/>
    </source>
</evidence>
<feature type="repeat" description="ANK" evidence="5">
    <location>
        <begin position="777"/>
        <end position="801"/>
    </location>
</feature>
<evidence type="ECO:0000256" key="1">
    <source>
        <dbReference type="ARBA" id="ARBA00022553"/>
    </source>
</evidence>
<feature type="region of interest" description="Disordered" evidence="7">
    <location>
        <begin position="442"/>
        <end position="510"/>
    </location>
</feature>
<sequence>MMDKKNANGFSSKASESGSQRKQLPYSVETPYGFHLDLDFLKYVDDIEKGNTIKRVHIQRRNKGPKFSTLPRNFSLPGHGSRTAPKDSWASTSTLGPKPKSRVMEVQQIFEFRACESGSLGHPRVPGVIQKSTREDVGVRVFDEQPLGVHVRPHLLRASSMPVTVLQRKNSESVEDKGAQATGNSCRENGSSENVFATSEVADLHQQVATALQRIRELEEQVRTIPELQAEICSLREEKEQLLLKLKSQTPVLTEDSVEPTEQKDNEQISSVSENLTIKMLQEKLMALEEKFSDANRELEKTNTLLREQMEENKLKEERIKQLTEEAEDFEKAEKEQVCQDTGALEETKQKETSDLALSCDVSVSTDLAPKTLSKGVSTDEELLLPDTAPIAGEQQKHLVHSGTQTDLTDAQEVSTDVVTVEQFQEVEITVHTQVVETALQKESSTAIQEEPAGTAGEAEGSVAAADSQLTASDGAEEAGPSAELQQPSQSDQDREPERQGPSEPATSNVAIGQYVNKIHGLLNEQWACLGSGHPEIATTLKQPASKFSSIQTQLVSSLNALSAFYSSPGQKGGASRQAGLKSIMKKNDPADKPGNGGAKKNLKFVGVNGGYETTSSEESSGEDNADEDNAEEDSSEPEVEGKDEGPGLGTEAAAEDVTEEPTPEGAEAAAPLPEGDTAAPDTMDPDASASPQEEQPGREPVHEGFMAACHYIKDRQAEVATPDKEMREFLTVLYQEWFRVSSQKDSLVDTVTLYLKEVGAATPTLLRFIVNLADGNGNSALHYSVSHSNFPIVKLLLDTGLCEVDNQNKAGYTAVMLASLTAADGPEDMEVALQLLRQGNVNARASQAGQTALMLAVSHGRSAMVRLLLTCEADVNMQDHDGSTALMCACEHGHTDIARLLLERDDCDLSLTDREGHDALAVATQASHSEMVDLLKAHTGDGASAAPKPL</sequence>
<evidence type="ECO:0000256" key="5">
    <source>
        <dbReference type="PROSITE-ProRule" id="PRU00023"/>
    </source>
</evidence>
<name>A0A8T3D3A3_9TELE</name>
<keyword evidence="4 6" id="KW-0175">Coiled coil</keyword>
<dbReference type="FunFam" id="1.25.40.20:FF:000017">
    <property type="entry name" value="KN motif and ankyrin repeat domain-containing protein 1"/>
    <property type="match status" value="1"/>
</dbReference>
<dbReference type="GO" id="GO:0005737">
    <property type="term" value="C:cytoplasm"/>
    <property type="evidence" value="ECO:0007669"/>
    <property type="project" value="TreeGrafter"/>
</dbReference>
<feature type="region of interest" description="Disordered" evidence="7">
    <location>
        <begin position="170"/>
        <end position="190"/>
    </location>
</feature>
<dbReference type="EMBL" id="JAERUA010000013">
    <property type="protein sequence ID" value="KAI1892103.1"/>
    <property type="molecule type" value="Genomic_DNA"/>
</dbReference>
<evidence type="ECO:0000256" key="6">
    <source>
        <dbReference type="SAM" id="Coils"/>
    </source>
</evidence>
<feature type="repeat" description="ANK" evidence="5">
    <location>
        <begin position="849"/>
        <end position="881"/>
    </location>
</feature>
<dbReference type="AlphaFoldDB" id="A0A8T3D3A3"/>
<dbReference type="GO" id="GO:0030837">
    <property type="term" value="P:negative regulation of actin filament polymerization"/>
    <property type="evidence" value="ECO:0007669"/>
    <property type="project" value="InterPro"/>
</dbReference>
<comment type="caution">
    <text evidence="8">The sequence shown here is derived from an EMBL/GenBank/DDBJ whole genome shotgun (WGS) entry which is preliminary data.</text>
</comment>
<proteinExistence type="predicted"/>
<evidence type="ECO:0000313" key="8">
    <source>
        <dbReference type="EMBL" id="KAI1892103.1"/>
    </source>
</evidence>
<reference evidence="8" key="1">
    <citation type="submission" date="2021-01" db="EMBL/GenBank/DDBJ databases">
        <authorList>
            <person name="Zahm M."/>
            <person name="Roques C."/>
            <person name="Cabau C."/>
            <person name="Klopp C."/>
            <person name="Donnadieu C."/>
            <person name="Jouanno E."/>
            <person name="Lampietro C."/>
            <person name="Louis A."/>
            <person name="Herpin A."/>
            <person name="Echchiki A."/>
            <person name="Berthelot C."/>
            <person name="Parey E."/>
            <person name="Roest-Crollius H."/>
            <person name="Braasch I."/>
            <person name="Postlethwait J."/>
            <person name="Bobe J."/>
            <person name="Montfort J."/>
            <person name="Bouchez O."/>
            <person name="Begum T."/>
            <person name="Mejri S."/>
            <person name="Adams A."/>
            <person name="Chen W.-J."/>
            <person name="Guiguen Y."/>
        </authorList>
    </citation>
    <scope>NUCLEOTIDE SEQUENCE</scope>
    <source>
        <tissue evidence="8">Blood</tissue>
    </source>
</reference>
<feature type="region of interest" description="Disordered" evidence="7">
    <location>
        <begin position="586"/>
        <end position="700"/>
    </location>
</feature>
<dbReference type="InterPro" id="IPR021939">
    <property type="entry name" value="KN_motif"/>
</dbReference>
<dbReference type="Gene3D" id="1.25.40.20">
    <property type="entry name" value="Ankyrin repeat-containing domain"/>
    <property type="match status" value="1"/>
</dbReference>
<feature type="region of interest" description="Disordered" evidence="7">
    <location>
        <begin position="1"/>
        <end position="24"/>
    </location>
</feature>
<feature type="compositionally biased region" description="Acidic residues" evidence="7">
    <location>
        <begin position="620"/>
        <end position="639"/>
    </location>
</feature>
<dbReference type="InterPro" id="IPR036770">
    <property type="entry name" value="Ankyrin_rpt-contain_sf"/>
</dbReference>
<feature type="region of interest" description="Disordered" evidence="7">
    <location>
        <begin position="64"/>
        <end position="100"/>
    </location>
</feature>
<dbReference type="PANTHER" id="PTHR24168">
    <property type="entry name" value="KN MOTIF AND ANKYRIN REPEAT DOMAIN-CONTAINING"/>
    <property type="match status" value="1"/>
</dbReference>
<evidence type="ECO:0000256" key="4">
    <source>
        <dbReference type="ARBA" id="ARBA00023054"/>
    </source>
</evidence>
<feature type="compositionally biased region" description="Low complexity" evidence="7">
    <location>
        <begin position="664"/>
        <end position="692"/>
    </location>
</feature>
<protein>
    <recommendedName>
        <fullName evidence="10">KN motif and ankyrin repeat domain-containing protein 4</fullName>
    </recommendedName>
</protein>
<evidence type="ECO:0000313" key="9">
    <source>
        <dbReference type="Proteomes" id="UP000829720"/>
    </source>
</evidence>
<evidence type="ECO:0000256" key="2">
    <source>
        <dbReference type="ARBA" id="ARBA00022737"/>
    </source>
</evidence>
<gene>
    <name evidence="8" type="ORF">AGOR_G00150520</name>
</gene>
<accession>A0A8T3D3A3</accession>
<feature type="compositionally biased region" description="Acidic residues" evidence="7">
    <location>
        <begin position="654"/>
        <end position="663"/>
    </location>
</feature>
<evidence type="ECO:0000256" key="7">
    <source>
        <dbReference type="SAM" id="MobiDB-lite"/>
    </source>
</evidence>
<dbReference type="PROSITE" id="PS50297">
    <property type="entry name" value="ANK_REP_REGION"/>
    <property type="match status" value="3"/>
</dbReference>
<feature type="compositionally biased region" description="Polar residues" evidence="7">
    <location>
        <begin position="181"/>
        <end position="190"/>
    </location>
</feature>
<dbReference type="OrthoDB" id="5406014at2759"/>
<feature type="repeat" description="ANK" evidence="5">
    <location>
        <begin position="882"/>
        <end position="905"/>
    </location>
</feature>
<dbReference type="SUPFAM" id="SSF48403">
    <property type="entry name" value="Ankyrin repeat"/>
    <property type="match status" value="1"/>
</dbReference>
<dbReference type="InterPro" id="IPR047184">
    <property type="entry name" value="KANK1-4"/>
</dbReference>
<dbReference type="InterPro" id="IPR002110">
    <property type="entry name" value="Ankyrin_rpt"/>
</dbReference>
<feature type="compositionally biased region" description="Low complexity" evidence="7">
    <location>
        <begin position="450"/>
        <end position="461"/>
    </location>
</feature>
<feature type="coiled-coil region" evidence="6">
    <location>
        <begin position="278"/>
        <end position="340"/>
    </location>
</feature>
<feature type="compositionally biased region" description="Basic and acidic residues" evidence="7">
    <location>
        <begin position="492"/>
        <end position="501"/>
    </location>
</feature>
<dbReference type="Pfam" id="PF12075">
    <property type="entry name" value="KN_motif"/>
    <property type="match status" value="1"/>
</dbReference>
<dbReference type="PANTHER" id="PTHR24168:SF24">
    <property type="entry name" value="KN MOTIF AND ANKYRIN REPEAT DOMAIN-CONTAINING PROTEIN 4"/>
    <property type="match status" value="1"/>
</dbReference>
<dbReference type="SMART" id="SM00248">
    <property type="entry name" value="ANK"/>
    <property type="match status" value="5"/>
</dbReference>
<dbReference type="Proteomes" id="UP000829720">
    <property type="component" value="Unassembled WGS sequence"/>
</dbReference>
<dbReference type="Pfam" id="PF12796">
    <property type="entry name" value="Ank_2"/>
    <property type="match status" value="2"/>
</dbReference>
<evidence type="ECO:0000256" key="3">
    <source>
        <dbReference type="ARBA" id="ARBA00023043"/>
    </source>
</evidence>